<evidence type="ECO:0000256" key="1">
    <source>
        <dbReference type="SAM" id="MobiDB-lite"/>
    </source>
</evidence>
<gene>
    <name evidence="2" type="ORF">B296_00029352</name>
</gene>
<evidence type="ECO:0000313" key="3">
    <source>
        <dbReference type="Proteomes" id="UP000287651"/>
    </source>
</evidence>
<feature type="region of interest" description="Disordered" evidence="1">
    <location>
        <begin position="89"/>
        <end position="129"/>
    </location>
</feature>
<reference evidence="2 3" key="1">
    <citation type="journal article" date="2014" name="Agronomy (Basel)">
        <title>A Draft Genome Sequence for Ensete ventricosum, the Drought-Tolerant Tree Against Hunger.</title>
        <authorList>
            <person name="Harrison J."/>
            <person name="Moore K.A."/>
            <person name="Paszkiewicz K."/>
            <person name="Jones T."/>
            <person name="Grant M."/>
            <person name="Ambacheew D."/>
            <person name="Muzemil S."/>
            <person name="Studholme D.J."/>
        </authorList>
    </citation>
    <scope>NUCLEOTIDE SEQUENCE [LARGE SCALE GENOMIC DNA]</scope>
</reference>
<dbReference type="EMBL" id="AMZH03002715">
    <property type="protein sequence ID" value="RRT74649.1"/>
    <property type="molecule type" value="Genomic_DNA"/>
</dbReference>
<comment type="caution">
    <text evidence="2">The sequence shown here is derived from an EMBL/GenBank/DDBJ whole genome shotgun (WGS) entry which is preliminary data.</text>
</comment>
<dbReference type="AlphaFoldDB" id="A0A427AEJ1"/>
<feature type="compositionally biased region" description="Gly residues" evidence="1">
    <location>
        <begin position="93"/>
        <end position="118"/>
    </location>
</feature>
<protein>
    <submittedName>
        <fullName evidence="2">Uncharacterized protein</fullName>
    </submittedName>
</protein>
<accession>A0A427AEJ1</accession>
<dbReference type="Proteomes" id="UP000287651">
    <property type="component" value="Unassembled WGS sequence"/>
</dbReference>
<proteinExistence type="predicted"/>
<sequence>MESVALSTVSLLAFSKTTLRISHKRHLSRLLLPPSPGTATVGRARCFGSLDPKISRELFLISFAGSLLRNSPPVAPISRGLACISSSAPLSGSRGGGNDGVGGGNGGGGGDESGGGGMQPVSLGIESGEASTRGSDVIILDVGVIMLPDNVCDHVQPQVSSANVNLATETAIVWAVSEAKVLPNWKQQLGDRLAGHLTACGFKSSLRGTYLLTVMALYLLVLV</sequence>
<organism evidence="2 3">
    <name type="scientific">Ensete ventricosum</name>
    <name type="common">Abyssinian banana</name>
    <name type="synonym">Musa ensete</name>
    <dbReference type="NCBI Taxonomy" id="4639"/>
    <lineage>
        <taxon>Eukaryota</taxon>
        <taxon>Viridiplantae</taxon>
        <taxon>Streptophyta</taxon>
        <taxon>Embryophyta</taxon>
        <taxon>Tracheophyta</taxon>
        <taxon>Spermatophyta</taxon>
        <taxon>Magnoliopsida</taxon>
        <taxon>Liliopsida</taxon>
        <taxon>Zingiberales</taxon>
        <taxon>Musaceae</taxon>
        <taxon>Ensete</taxon>
    </lineage>
</organism>
<name>A0A427AEJ1_ENSVE</name>
<evidence type="ECO:0000313" key="2">
    <source>
        <dbReference type="EMBL" id="RRT74649.1"/>
    </source>
</evidence>